<keyword evidence="1 2" id="KW-0175">Coiled coil</keyword>
<dbReference type="Proteomes" id="UP000492820">
    <property type="component" value="Unassembled WGS sequence"/>
</dbReference>
<protein>
    <submittedName>
        <fullName evidence="5 7">Pfam-B_986 domain containing protein</fullName>
    </submittedName>
</protein>
<name>A0A068WK80_ECHGR</name>
<dbReference type="WBParaSite" id="EgrG_001081500">
    <property type="protein sequence ID" value="EgrG_001081500"/>
    <property type="gene ID" value="EgrG_001081500"/>
</dbReference>
<dbReference type="AlphaFoldDB" id="A0A068WK80"/>
<evidence type="ECO:0000256" key="2">
    <source>
        <dbReference type="SAM" id="Coils"/>
    </source>
</evidence>
<proteinExistence type="predicted"/>
<dbReference type="PANTHER" id="PTHR21694:SF18">
    <property type="entry name" value="COILED-COIL DOMAIN-CONTAINING PROTEIN 63"/>
    <property type="match status" value="1"/>
</dbReference>
<reference evidence="5" key="2">
    <citation type="submission" date="2014-06" db="EMBL/GenBank/DDBJ databases">
        <authorList>
            <person name="Aslett M."/>
        </authorList>
    </citation>
    <scope>NUCLEOTIDE SEQUENCE</scope>
</reference>
<feature type="compositionally biased region" description="Polar residues" evidence="3">
    <location>
        <begin position="206"/>
        <end position="223"/>
    </location>
</feature>
<dbReference type="OrthoDB" id="6251942at2759"/>
<organism evidence="5">
    <name type="scientific">Echinococcus granulosus</name>
    <name type="common">Hydatid tapeworm</name>
    <dbReference type="NCBI Taxonomy" id="6210"/>
    <lineage>
        <taxon>Eukaryota</taxon>
        <taxon>Metazoa</taxon>
        <taxon>Spiralia</taxon>
        <taxon>Lophotrochozoa</taxon>
        <taxon>Platyhelminthes</taxon>
        <taxon>Cestoda</taxon>
        <taxon>Eucestoda</taxon>
        <taxon>Cyclophyllidea</taxon>
        <taxon>Taeniidae</taxon>
        <taxon>Echinococcus</taxon>
        <taxon>Echinococcus granulosus group</taxon>
    </lineage>
</organism>
<feature type="domain" description="ODAD1 central coiled coil region" evidence="4">
    <location>
        <begin position="1"/>
        <end position="157"/>
    </location>
</feature>
<reference evidence="5 6" key="1">
    <citation type="journal article" date="2013" name="Nature">
        <title>The genomes of four tapeworm species reveal adaptations to parasitism.</title>
        <authorList>
            <person name="Tsai I.J."/>
            <person name="Zarowiecki M."/>
            <person name="Holroyd N."/>
            <person name="Garciarrubio A."/>
            <person name="Sanchez-Flores A."/>
            <person name="Brooks K.L."/>
            <person name="Tracey A."/>
            <person name="Bobes R.J."/>
            <person name="Fragoso G."/>
            <person name="Sciutto E."/>
            <person name="Aslett M."/>
            <person name="Beasley H."/>
            <person name="Bennett H.M."/>
            <person name="Cai J."/>
            <person name="Camicia F."/>
            <person name="Clark R."/>
            <person name="Cucher M."/>
            <person name="De Silva N."/>
            <person name="Day T.A."/>
            <person name="Deplazes P."/>
            <person name="Estrada K."/>
            <person name="Fernandez C."/>
            <person name="Holland P.W."/>
            <person name="Hou J."/>
            <person name="Hu S."/>
            <person name="Huckvale T."/>
            <person name="Hung S.S."/>
            <person name="Kamenetzky L."/>
            <person name="Keane J.A."/>
            <person name="Kiss F."/>
            <person name="Koziol U."/>
            <person name="Lambert O."/>
            <person name="Liu K."/>
            <person name="Luo X."/>
            <person name="Luo Y."/>
            <person name="Macchiaroli N."/>
            <person name="Nichol S."/>
            <person name="Paps J."/>
            <person name="Parkinson J."/>
            <person name="Pouchkina-Stantcheva N."/>
            <person name="Riddiford N."/>
            <person name="Rosenzvit M."/>
            <person name="Salinas G."/>
            <person name="Wasmuth J.D."/>
            <person name="Zamanian M."/>
            <person name="Zheng Y."/>
            <person name="Cai X."/>
            <person name="Soberon X."/>
            <person name="Olson P.D."/>
            <person name="Laclette J.P."/>
            <person name="Brehm K."/>
            <person name="Berriman M."/>
            <person name="Garciarrubio A."/>
            <person name="Bobes R.J."/>
            <person name="Fragoso G."/>
            <person name="Sanchez-Flores A."/>
            <person name="Estrada K."/>
            <person name="Cevallos M.A."/>
            <person name="Morett E."/>
            <person name="Gonzalez V."/>
            <person name="Portillo T."/>
            <person name="Ochoa-Leyva A."/>
            <person name="Jose M.V."/>
            <person name="Sciutto E."/>
            <person name="Landa A."/>
            <person name="Jimenez L."/>
            <person name="Valdes V."/>
            <person name="Carrero J.C."/>
            <person name="Larralde C."/>
            <person name="Morales-Montor J."/>
            <person name="Limon-Lason J."/>
            <person name="Soberon X."/>
            <person name="Laclette J.P."/>
        </authorList>
    </citation>
    <scope>NUCLEOTIDE SEQUENCE [LARGE SCALE GENOMIC DNA]</scope>
</reference>
<evidence type="ECO:0000313" key="6">
    <source>
        <dbReference type="Proteomes" id="UP000492820"/>
    </source>
</evidence>
<dbReference type="PANTHER" id="PTHR21694">
    <property type="entry name" value="COILED-COIL DOMAIN-CONTAINING PROTEIN 63"/>
    <property type="match status" value="1"/>
</dbReference>
<evidence type="ECO:0000313" key="5">
    <source>
        <dbReference type="EMBL" id="CDS18019.1"/>
    </source>
</evidence>
<dbReference type="InterPro" id="IPR051876">
    <property type="entry name" value="ODA-DC/CCD"/>
</dbReference>
<gene>
    <name evidence="7" type="primary">EGR_04299</name>
    <name evidence="5" type="ORF">EgrG_001081500</name>
</gene>
<evidence type="ECO:0000259" key="4">
    <source>
        <dbReference type="Pfam" id="PF21773"/>
    </source>
</evidence>
<feature type="coiled-coil region" evidence="2">
    <location>
        <begin position="78"/>
        <end position="137"/>
    </location>
</feature>
<dbReference type="Pfam" id="PF21773">
    <property type="entry name" value="ODAD1_CC"/>
    <property type="match status" value="1"/>
</dbReference>
<dbReference type="EMBL" id="LK028577">
    <property type="protein sequence ID" value="CDS18019.1"/>
    <property type="molecule type" value="Genomic_DNA"/>
</dbReference>
<reference evidence="7" key="3">
    <citation type="submission" date="2020-10" db="UniProtKB">
        <authorList>
            <consortium name="WormBaseParasite"/>
        </authorList>
    </citation>
    <scope>IDENTIFICATION</scope>
</reference>
<sequence length="260" mass="29494">MKTKSKSRYKHLIMPEREDQAVTYELKINQLEEFEEAFKKLGDLLGVTEVEKIVEIFISKEAEINRAVEYTNAQDFDCSKIKEEIDQLEEKKVQTLDEMKANAKLFREQILHLDEKYTNAKAKAVALARSLRRARRKAKHVLRGIKFLTVVVHLDTDAEADLDSSPQGRVEKTMMALEQRIGQIYDLYKALKNKSEDGITTKVPDTPTNLQTDSAISEDSATTDGIDDLPSVGETFDEISVDSGNISQPISEAQLRKLML</sequence>
<accession>A0A068WK80</accession>
<evidence type="ECO:0000256" key="1">
    <source>
        <dbReference type="ARBA" id="ARBA00023054"/>
    </source>
</evidence>
<evidence type="ECO:0000256" key="3">
    <source>
        <dbReference type="SAM" id="MobiDB-lite"/>
    </source>
</evidence>
<dbReference type="InterPro" id="IPR049258">
    <property type="entry name" value="ODAD1_CC"/>
</dbReference>
<feature type="region of interest" description="Disordered" evidence="3">
    <location>
        <begin position="199"/>
        <end position="224"/>
    </location>
</feature>
<evidence type="ECO:0000313" key="7">
    <source>
        <dbReference type="WBParaSite" id="EgrG_001081500"/>
    </source>
</evidence>